<keyword evidence="3" id="KW-0560">Oxidoreductase</keyword>
<reference evidence="7 8" key="1">
    <citation type="submission" date="2016-11" db="EMBL/GenBank/DDBJ databases">
        <authorList>
            <person name="Jaros S."/>
            <person name="Januszkiewicz K."/>
            <person name="Wedrychowicz H."/>
        </authorList>
    </citation>
    <scope>NUCLEOTIDE SEQUENCE [LARGE SCALE GENOMIC DNA]</scope>
    <source>
        <strain evidence="7 8">GAS242</strain>
    </source>
</reference>
<dbReference type="InterPro" id="IPR045623">
    <property type="entry name" value="LigXa_C"/>
</dbReference>
<evidence type="ECO:0000256" key="1">
    <source>
        <dbReference type="ARBA" id="ARBA00022714"/>
    </source>
</evidence>
<dbReference type="SUPFAM" id="SSF55961">
    <property type="entry name" value="Bet v1-like"/>
    <property type="match status" value="1"/>
</dbReference>
<gene>
    <name evidence="7" type="ORF">SAMN05444169_4163</name>
</gene>
<keyword evidence="5" id="KW-0411">Iron-sulfur</keyword>
<keyword evidence="2" id="KW-0479">Metal-binding</keyword>
<dbReference type="AlphaFoldDB" id="A0A1M5MPZ4"/>
<evidence type="ECO:0000256" key="3">
    <source>
        <dbReference type="ARBA" id="ARBA00023002"/>
    </source>
</evidence>
<dbReference type="Pfam" id="PF00355">
    <property type="entry name" value="Rieske"/>
    <property type="match status" value="1"/>
</dbReference>
<dbReference type="CDD" id="cd03479">
    <property type="entry name" value="Rieske_RO_Alpha_PhDO_like"/>
    <property type="match status" value="1"/>
</dbReference>
<evidence type="ECO:0000313" key="7">
    <source>
        <dbReference type="EMBL" id="SHG79361.1"/>
    </source>
</evidence>
<dbReference type="PANTHER" id="PTHR21266:SF59">
    <property type="entry name" value="BLR4922 PROTEIN"/>
    <property type="match status" value="1"/>
</dbReference>
<feature type="domain" description="Rieske" evidence="6">
    <location>
        <begin position="27"/>
        <end position="133"/>
    </location>
</feature>
<keyword evidence="4" id="KW-0408">Iron</keyword>
<dbReference type="InterPro" id="IPR050584">
    <property type="entry name" value="Cholesterol_7-desaturase"/>
</dbReference>
<dbReference type="Pfam" id="PF19301">
    <property type="entry name" value="LigXa_C"/>
    <property type="match status" value="1"/>
</dbReference>
<dbReference type="RefSeq" id="WP_197687939.1">
    <property type="nucleotide sequence ID" value="NZ_LT670818.1"/>
</dbReference>
<dbReference type="Gene3D" id="2.102.10.10">
    <property type="entry name" value="Rieske [2Fe-2S] iron-sulphur domain"/>
    <property type="match status" value="1"/>
</dbReference>
<dbReference type="PROSITE" id="PS51296">
    <property type="entry name" value="RIESKE"/>
    <property type="match status" value="1"/>
</dbReference>
<proteinExistence type="predicted"/>
<dbReference type="PANTHER" id="PTHR21266">
    <property type="entry name" value="IRON-SULFUR DOMAIN CONTAINING PROTEIN"/>
    <property type="match status" value="1"/>
</dbReference>
<evidence type="ECO:0000313" key="8">
    <source>
        <dbReference type="Proteomes" id="UP000190675"/>
    </source>
</evidence>
<dbReference type="GO" id="GO:0051213">
    <property type="term" value="F:dioxygenase activity"/>
    <property type="evidence" value="ECO:0007669"/>
    <property type="project" value="UniProtKB-KW"/>
</dbReference>
<evidence type="ECO:0000256" key="2">
    <source>
        <dbReference type="ARBA" id="ARBA00022723"/>
    </source>
</evidence>
<dbReference type="SUPFAM" id="SSF50022">
    <property type="entry name" value="ISP domain"/>
    <property type="match status" value="1"/>
</dbReference>
<dbReference type="InterPro" id="IPR036922">
    <property type="entry name" value="Rieske_2Fe-2S_sf"/>
</dbReference>
<accession>A0A1M5MPZ4</accession>
<dbReference type="Proteomes" id="UP000190675">
    <property type="component" value="Chromosome I"/>
</dbReference>
<dbReference type="GO" id="GO:0051537">
    <property type="term" value="F:2 iron, 2 sulfur cluster binding"/>
    <property type="evidence" value="ECO:0007669"/>
    <property type="project" value="UniProtKB-KW"/>
</dbReference>
<protein>
    <submittedName>
        <fullName evidence="7">Phenylpropionate dioxygenase, large terminal subunit</fullName>
    </submittedName>
</protein>
<evidence type="ECO:0000256" key="4">
    <source>
        <dbReference type="ARBA" id="ARBA00023004"/>
    </source>
</evidence>
<dbReference type="Gene3D" id="3.90.380.10">
    <property type="entry name" value="Naphthalene 1,2-dioxygenase Alpha Subunit, Chain A, domain 1"/>
    <property type="match status" value="1"/>
</dbReference>
<keyword evidence="7" id="KW-0223">Dioxygenase</keyword>
<organism evidence="7 8">
    <name type="scientific">Bradyrhizobium erythrophlei</name>
    <dbReference type="NCBI Taxonomy" id="1437360"/>
    <lineage>
        <taxon>Bacteria</taxon>
        <taxon>Pseudomonadati</taxon>
        <taxon>Pseudomonadota</taxon>
        <taxon>Alphaproteobacteria</taxon>
        <taxon>Hyphomicrobiales</taxon>
        <taxon>Nitrobacteraceae</taxon>
        <taxon>Bradyrhizobium</taxon>
    </lineage>
</organism>
<evidence type="ECO:0000256" key="5">
    <source>
        <dbReference type="ARBA" id="ARBA00023014"/>
    </source>
</evidence>
<dbReference type="EMBL" id="LT670818">
    <property type="protein sequence ID" value="SHG79361.1"/>
    <property type="molecule type" value="Genomic_DNA"/>
</dbReference>
<evidence type="ECO:0000259" key="6">
    <source>
        <dbReference type="PROSITE" id="PS51296"/>
    </source>
</evidence>
<dbReference type="InterPro" id="IPR017941">
    <property type="entry name" value="Rieske_2Fe-2S"/>
</dbReference>
<dbReference type="GO" id="GO:0046872">
    <property type="term" value="F:metal ion binding"/>
    <property type="evidence" value="ECO:0007669"/>
    <property type="project" value="UniProtKB-KW"/>
</dbReference>
<name>A0A1M5MPZ4_9BRAD</name>
<sequence>MTTTLEGTELTRVGPAATMGELMRQYWIPACLSSELARDGAPLRLMLLGEKLIAFRDSAGRVGVMDHRCPHRCASLFLGRNEEHGLRCVYHGWKFDTEGNCVDMPSVPPSQDFKQKVRAKAYRVIERAGLVWAYMGAQAKAPPMPALETLLVPEAEIGVTCIQRDCNYLQALEGDIDTSHFGFLHAGHIDPDELPEDHPIRHAVTNRAPEYHVADSPWGTQYAAYRPAGPGRVYWRFANFLFPFWTQQPQGEFGRLVHARAWVPLDDHHTMFYYLWWKHGSALPAQPRPLFKGLKPLGGARPDLEFLPDTTDWLGRWRLAANESNDWRIDRDAQRTNAIYSGIDNIHLQDQAVTESMGAITQHDFEHLAPSDQMVTRTRRRLLLAARALRESGAMPPGVEDADVFRGARSGYFTSEDQSPWQEIYAKELAAAVRPQVPRQAA</sequence>
<keyword evidence="1" id="KW-0001">2Fe-2S</keyword>